<gene>
    <name evidence="3" type="ORF">PoB_004893600</name>
</gene>
<keyword evidence="4" id="KW-1185">Reference proteome</keyword>
<organism evidence="3 4">
    <name type="scientific">Plakobranchus ocellatus</name>
    <dbReference type="NCBI Taxonomy" id="259542"/>
    <lineage>
        <taxon>Eukaryota</taxon>
        <taxon>Metazoa</taxon>
        <taxon>Spiralia</taxon>
        <taxon>Lophotrochozoa</taxon>
        <taxon>Mollusca</taxon>
        <taxon>Gastropoda</taxon>
        <taxon>Heterobranchia</taxon>
        <taxon>Euthyneura</taxon>
        <taxon>Panpulmonata</taxon>
        <taxon>Sacoglossa</taxon>
        <taxon>Placobranchoidea</taxon>
        <taxon>Plakobranchidae</taxon>
        <taxon>Plakobranchus</taxon>
    </lineage>
</organism>
<comment type="caution">
    <text evidence="3">The sequence shown here is derived from an EMBL/GenBank/DDBJ whole genome shotgun (WGS) entry which is preliminary data.</text>
</comment>
<dbReference type="EMBL" id="BLXT01005385">
    <property type="protein sequence ID" value="GFO22431.1"/>
    <property type="molecule type" value="Genomic_DNA"/>
</dbReference>
<dbReference type="AlphaFoldDB" id="A0AAV4BPP4"/>
<reference evidence="3 4" key="1">
    <citation type="journal article" date="2021" name="Elife">
        <title>Chloroplast acquisition without the gene transfer in kleptoplastic sea slugs, Plakobranchus ocellatus.</title>
        <authorList>
            <person name="Maeda T."/>
            <person name="Takahashi S."/>
            <person name="Yoshida T."/>
            <person name="Shimamura S."/>
            <person name="Takaki Y."/>
            <person name="Nagai Y."/>
            <person name="Toyoda A."/>
            <person name="Suzuki Y."/>
            <person name="Arimoto A."/>
            <person name="Ishii H."/>
            <person name="Satoh N."/>
            <person name="Nishiyama T."/>
            <person name="Hasebe M."/>
            <person name="Maruyama T."/>
            <person name="Minagawa J."/>
            <person name="Obokata J."/>
            <person name="Shigenobu S."/>
        </authorList>
    </citation>
    <scope>NUCLEOTIDE SEQUENCE [LARGE SCALE GENOMIC DNA]</scope>
</reference>
<sequence length="78" mass="9240">MDKVVQFCRRNAMILTCGTIFVSMHYIWLQMQFDSDFVPEKRQRDEVKLGWMTFNNPHKAPEESEKVKIEQTAASKED</sequence>
<keyword evidence="2" id="KW-0812">Transmembrane</keyword>
<evidence type="ECO:0000313" key="3">
    <source>
        <dbReference type="EMBL" id="GFO22431.1"/>
    </source>
</evidence>
<keyword evidence="2" id="KW-1133">Transmembrane helix</keyword>
<feature type="region of interest" description="Disordered" evidence="1">
    <location>
        <begin position="58"/>
        <end position="78"/>
    </location>
</feature>
<proteinExistence type="predicted"/>
<name>A0AAV4BPP4_9GAST</name>
<evidence type="ECO:0000256" key="2">
    <source>
        <dbReference type="SAM" id="Phobius"/>
    </source>
</evidence>
<feature type="transmembrane region" description="Helical" evidence="2">
    <location>
        <begin position="12"/>
        <end position="29"/>
    </location>
</feature>
<dbReference type="Proteomes" id="UP000735302">
    <property type="component" value="Unassembled WGS sequence"/>
</dbReference>
<evidence type="ECO:0000256" key="1">
    <source>
        <dbReference type="SAM" id="MobiDB-lite"/>
    </source>
</evidence>
<keyword evidence="2" id="KW-0472">Membrane</keyword>
<feature type="compositionally biased region" description="Basic and acidic residues" evidence="1">
    <location>
        <begin position="59"/>
        <end position="78"/>
    </location>
</feature>
<accession>A0AAV4BPP4</accession>
<evidence type="ECO:0000313" key="4">
    <source>
        <dbReference type="Proteomes" id="UP000735302"/>
    </source>
</evidence>
<protein>
    <submittedName>
        <fullName evidence="3">Uncharacterized protein</fullName>
    </submittedName>
</protein>